<gene>
    <name evidence="1" type="ORF">GOBAR_AA28921</name>
</gene>
<dbReference type="Proteomes" id="UP000239757">
    <property type="component" value="Unassembled WGS sequence"/>
</dbReference>
<evidence type="ECO:0000313" key="1">
    <source>
        <dbReference type="EMBL" id="PPR91762.1"/>
    </source>
</evidence>
<evidence type="ECO:0000313" key="2">
    <source>
        <dbReference type="Proteomes" id="UP000239757"/>
    </source>
</evidence>
<dbReference type="AlphaFoldDB" id="A0A2P5WKZ2"/>
<accession>A0A2P5WKZ2</accession>
<reference evidence="1 2" key="1">
    <citation type="submission" date="2015-01" db="EMBL/GenBank/DDBJ databases">
        <title>Genome of allotetraploid Gossypium barbadense reveals genomic plasticity and fiber elongation in cotton evolution.</title>
        <authorList>
            <person name="Chen X."/>
            <person name="Liu X."/>
            <person name="Zhao B."/>
            <person name="Zheng H."/>
            <person name="Hu Y."/>
            <person name="Lu G."/>
            <person name="Yang C."/>
            <person name="Chen J."/>
            <person name="Shan C."/>
            <person name="Zhang L."/>
            <person name="Zhou Y."/>
            <person name="Wang L."/>
            <person name="Guo W."/>
            <person name="Bai Y."/>
            <person name="Ruan J."/>
            <person name="Shangguan X."/>
            <person name="Mao Y."/>
            <person name="Jiang J."/>
            <person name="Zhu Y."/>
            <person name="Lei J."/>
            <person name="Kang H."/>
            <person name="Chen S."/>
            <person name="He X."/>
            <person name="Wang R."/>
            <person name="Wang Y."/>
            <person name="Chen J."/>
            <person name="Wang L."/>
            <person name="Yu S."/>
            <person name="Wang B."/>
            <person name="Wei J."/>
            <person name="Song S."/>
            <person name="Lu X."/>
            <person name="Gao Z."/>
            <person name="Gu W."/>
            <person name="Deng X."/>
            <person name="Ma D."/>
            <person name="Wang S."/>
            <person name="Liang W."/>
            <person name="Fang L."/>
            <person name="Cai C."/>
            <person name="Zhu X."/>
            <person name="Zhou B."/>
            <person name="Zhang Y."/>
            <person name="Chen Z."/>
            <person name="Xu S."/>
            <person name="Zhu R."/>
            <person name="Wang S."/>
            <person name="Zhang T."/>
            <person name="Zhao G."/>
        </authorList>
    </citation>
    <scope>NUCLEOTIDE SEQUENCE [LARGE SCALE GENOMIC DNA]</scope>
    <source>
        <strain evidence="2">cv. Xinhai21</strain>
        <tissue evidence="1">Leaf</tissue>
    </source>
</reference>
<protein>
    <submittedName>
        <fullName evidence="1">Uncharacterized protein</fullName>
    </submittedName>
</protein>
<sequence>MGKEYYDCGFGRLGWGAMDISSAVASTGGVLRDWTGYWLMGLVNLLALVQCCRQNYGQLIMVSELPKRRELVPFLWCKTLKAYVLVIGKFRLGMCLGKRIKLQMFADGVVGLQRFTKPPITVQAGMEDDVAGGVGHRLA</sequence>
<organism evidence="1 2">
    <name type="scientific">Gossypium barbadense</name>
    <name type="common">Sea Island cotton</name>
    <name type="synonym">Hibiscus barbadensis</name>
    <dbReference type="NCBI Taxonomy" id="3634"/>
    <lineage>
        <taxon>Eukaryota</taxon>
        <taxon>Viridiplantae</taxon>
        <taxon>Streptophyta</taxon>
        <taxon>Embryophyta</taxon>
        <taxon>Tracheophyta</taxon>
        <taxon>Spermatophyta</taxon>
        <taxon>Magnoliopsida</taxon>
        <taxon>eudicotyledons</taxon>
        <taxon>Gunneridae</taxon>
        <taxon>Pentapetalae</taxon>
        <taxon>rosids</taxon>
        <taxon>malvids</taxon>
        <taxon>Malvales</taxon>
        <taxon>Malvaceae</taxon>
        <taxon>Malvoideae</taxon>
        <taxon>Gossypium</taxon>
    </lineage>
</organism>
<proteinExistence type="predicted"/>
<dbReference type="EMBL" id="KZ667226">
    <property type="protein sequence ID" value="PPR91762.1"/>
    <property type="molecule type" value="Genomic_DNA"/>
</dbReference>
<name>A0A2P5WKZ2_GOSBA</name>